<name>A0ABM0V5C6_CAMSA</name>
<accession>A0ABM0V5C6</accession>
<dbReference type="SUPFAM" id="SSF101936">
    <property type="entry name" value="DNA-binding pseudobarrel domain"/>
    <property type="match status" value="1"/>
</dbReference>
<dbReference type="RefSeq" id="XP_010450994.1">
    <property type="nucleotide sequence ID" value="XM_010452692.1"/>
</dbReference>
<organism evidence="6 7">
    <name type="scientific">Camelina sativa</name>
    <name type="common">False flax</name>
    <name type="synonym">Myagrum sativum</name>
    <dbReference type="NCBI Taxonomy" id="90675"/>
    <lineage>
        <taxon>Eukaryota</taxon>
        <taxon>Viridiplantae</taxon>
        <taxon>Streptophyta</taxon>
        <taxon>Embryophyta</taxon>
        <taxon>Tracheophyta</taxon>
        <taxon>Spermatophyta</taxon>
        <taxon>Magnoliopsida</taxon>
        <taxon>eudicotyledons</taxon>
        <taxon>Gunneridae</taxon>
        <taxon>Pentapetalae</taxon>
        <taxon>rosids</taxon>
        <taxon>malvids</taxon>
        <taxon>Brassicales</taxon>
        <taxon>Brassicaceae</taxon>
        <taxon>Camelineae</taxon>
        <taxon>Camelina</taxon>
    </lineage>
</organism>
<evidence type="ECO:0000313" key="7">
    <source>
        <dbReference type="RefSeq" id="XP_010450994.1"/>
    </source>
</evidence>
<keyword evidence="5" id="KW-0539">Nucleus</keyword>
<evidence type="ECO:0000256" key="5">
    <source>
        <dbReference type="ARBA" id="ARBA00023242"/>
    </source>
</evidence>
<evidence type="ECO:0000256" key="3">
    <source>
        <dbReference type="ARBA" id="ARBA00023125"/>
    </source>
</evidence>
<sequence length="143" mass="16875">MANLDLELSLRQYVPWTIKKTLQERDLEFPFLIPKTDMVDYILPELESDPFKPIKASDMLNGNVRLKVLDLDTDVTYPMGLSQLRVDNMPGNYYLRDYWAQLMQDRQLQEGDVIGLYWDRSNHQFCFSVISLVQPRRSRARDS</sequence>
<dbReference type="InterPro" id="IPR051442">
    <property type="entry name" value="B3_domain"/>
</dbReference>
<dbReference type="PANTHER" id="PTHR34269">
    <property type="entry name" value="TRANSCRIPTION FACTOR B3-DOMAIN FAMILY-RELATED"/>
    <property type="match status" value="1"/>
</dbReference>
<dbReference type="GeneID" id="104733080"/>
<dbReference type="PANTHER" id="PTHR34269:SF11">
    <property type="entry name" value="B3 DOMAIN PROTEIN"/>
    <property type="match status" value="1"/>
</dbReference>
<comment type="subcellular location">
    <subcellularLocation>
        <location evidence="1">Nucleus</location>
    </subcellularLocation>
</comment>
<dbReference type="CDD" id="cd10017">
    <property type="entry name" value="B3_DNA"/>
    <property type="match status" value="1"/>
</dbReference>
<keyword evidence="2" id="KW-0805">Transcription regulation</keyword>
<reference evidence="6" key="1">
    <citation type="journal article" date="2014" name="Nat. Commun.">
        <title>The emerging biofuel crop Camelina sativa retains a highly undifferentiated hexaploid genome structure.</title>
        <authorList>
            <person name="Kagale S."/>
            <person name="Koh C."/>
            <person name="Nixon J."/>
            <person name="Bollina V."/>
            <person name="Clarke W.E."/>
            <person name="Tuteja R."/>
            <person name="Spillane C."/>
            <person name="Robinson S.J."/>
            <person name="Links M.G."/>
            <person name="Clarke C."/>
            <person name="Higgins E.E."/>
            <person name="Huebert T."/>
            <person name="Sharpe A.G."/>
            <person name="Parkin I.A."/>
        </authorList>
    </citation>
    <scope>NUCLEOTIDE SEQUENCE [LARGE SCALE GENOMIC DNA]</scope>
    <source>
        <strain evidence="6">cv. DH55</strain>
    </source>
</reference>
<proteinExistence type="predicted"/>
<dbReference type="InterPro" id="IPR003340">
    <property type="entry name" value="B3_DNA-bd"/>
</dbReference>
<keyword evidence="4" id="KW-0804">Transcription</keyword>
<evidence type="ECO:0000313" key="6">
    <source>
        <dbReference type="Proteomes" id="UP000694864"/>
    </source>
</evidence>
<evidence type="ECO:0000256" key="4">
    <source>
        <dbReference type="ARBA" id="ARBA00023163"/>
    </source>
</evidence>
<evidence type="ECO:0000256" key="2">
    <source>
        <dbReference type="ARBA" id="ARBA00023015"/>
    </source>
</evidence>
<keyword evidence="3" id="KW-0238">DNA-binding</keyword>
<dbReference type="Proteomes" id="UP000694864">
    <property type="component" value="Chromosome 12"/>
</dbReference>
<protein>
    <submittedName>
        <fullName evidence="7">B3 domain-containing protein At1g10455-like</fullName>
    </submittedName>
</protein>
<reference evidence="7" key="2">
    <citation type="submission" date="2025-08" db="UniProtKB">
        <authorList>
            <consortium name="RefSeq"/>
        </authorList>
    </citation>
    <scope>IDENTIFICATION</scope>
    <source>
        <tissue evidence="7">Leaf</tissue>
    </source>
</reference>
<keyword evidence="6" id="KW-1185">Reference proteome</keyword>
<evidence type="ECO:0000256" key="1">
    <source>
        <dbReference type="ARBA" id="ARBA00004123"/>
    </source>
</evidence>
<dbReference type="InterPro" id="IPR015300">
    <property type="entry name" value="DNA-bd_pseudobarrel_sf"/>
</dbReference>
<dbReference type="Gene3D" id="2.40.330.10">
    <property type="entry name" value="DNA-binding pseudobarrel domain"/>
    <property type="match status" value="1"/>
</dbReference>
<gene>
    <name evidence="7" type="primary">LOC104733080</name>
</gene>